<evidence type="ECO:0000259" key="2">
    <source>
        <dbReference type="Pfam" id="PF09130"/>
    </source>
</evidence>
<dbReference type="InterPro" id="IPR013328">
    <property type="entry name" value="6PGD_dom2"/>
</dbReference>
<dbReference type="Pfam" id="PF09130">
    <property type="entry name" value="DUF1932"/>
    <property type="match status" value="1"/>
</dbReference>
<dbReference type="Pfam" id="PF03807">
    <property type="entry name" value="F420_oxidored"/>
    <property type="match status" value="1"/>
</dbReference>
<proteinExistence type="predicted"/>
<sequence>MAELPDFDALRSTHLGLVGIISMGDMGSGIARLLVAHGYAVLTNVSDRSEDTQSRARDSGAILLPSDEPLVQHADLILSIVPPAEAYPTAKRILLASVDDREKRGKRGWYYADLNALSPSTLVSLSSLFNPLPHVNLIDGSILGGPPAFVDGEWTRPVIPTSGPVSLSGVLPGLGEVLREKYISSDLGRASGLKMVFASLSKGYAAVALQAVTTARQLGVLPELLESVAEVQGEQAAKRLERAVTGLAPKAGRWVREMEEIGLTHRENGGWGGEHGIFEAAARIYSTVAHETVLGREKIGKRERGTTVEGVAGAVAEGLGKRTGKGE</sequence>
<gene>
    <name evidence="3" type="ORF">QBC41DRAFT_241660</name>
</gene>
<dbReference type="SUPFAM" id="SSF51735">
    <property type="entry name" value="NAD(P)-binding Rossmann-fold domains"/>
    <property type="match status" value="1"/>
</dbReference>
<dbReference type="InterPro" id="IPR036291">
    <property type="entry name" value="NAD(P)-bd_dom_sf"/>
</dbReference>
<dbReference type="EMBL" id="JAULSY010000007">
    <property type="protein sequence ID" value="KAK0673276.1"/>
    <property type="molecule type" value="Genomic_DNA"/>
</dbReference>
<dbReference type="InterPro" id="IPR028939">
    <property type="entry name" value="P5C_Rdtase_cat_N"/>
</dbReference>
<organism evidence="3 4">
    <name type="scientific">Cercophora samala</name>
    <dbReference type="NCBI Taxonomy" id="330535"/>
    <lineage>
        <taxon>Eukaryota</taxon>
        <taxon>Fungi</taxon>
        <taxon>Dikarya</taxon>
        <taxon>Ascomycota</taxon>
        <taxon>Pezizomycotina</taxon>
        <taxon>Sordariomycetes</taxon>
        <taxon>Sordariomycetidae</taxon>
        <taxon>Sordariales</taxon>
        <taxon>Lasiosphaeriaceae</taxon>
        <taxon>Cercophora</taxon>
    </lineage>
</organism>
<evidence type="ECO:0000259" key="1">
    <source>
        <dbReference type="Pfam" id="PF03807"/>
    </source>
</evidence>
<evidence type="ECO:0000313" key="4">
    <source>
        <dbReference type="Proteomes" id="UP001174997"/>
    </source>
</evidence>
<comment type="caution">
    <text evidence="3">The sequence shown here is derived from an EMBL/GenBank/DDBJ whole genome shotgun (WGS) entry which is preliminary data.</text>
</comment>
<feature type="domain" description="Phosphogluconate dehydrogenase NAD-binding putative C-terminal" evidence="2">
    <location>
        <begin position="215"/>
        <end position="288"/>
    </location>
</feature>
<dbReference type="InterPro" id="IPR015814">
    <property type="entry name" value="Pgluconate_DH_NAD-bd_C"/>
</dbReference>
<dbReference type="InterPro" id="IPR008927">
    <property type="entry name" value="6-PGluconate_DH-like_C_sf"/>
</dbReference>
<protein>
    <submittedName>
        <fullName evidence="3">6-phosphogluconate dehydrogenase</fullName>
    </submittedName>
</protein>
<name>A0AA40DH22_9PEZI</name>
<evidence type="ECO:0000313" key="3">
    <source>
        <dbReference type="EMBL" id="KAK0673276.1"/>
    </source>
</evidence>
<dbReference type="SUPFAM" id="SSF48179">
    <property type="entry name" value="6-phosphogluconate dehydrogenase C-terminal domain-like"/>
    <property type="match status" value="1"/>
</dbReference>
<dbReference type="AlphaFoldDB" id="A0AA40DH22"/>
<dbReference type="Proteomes" id="UP001174997">
    <property type="component" value="Unassembled WGS sequence"/>
</dbReference>
<dbReference type="Gene3D" id="1.10.1040.10">
    <property type="entry name" value="N-(1-d-carboxylethyl)-l-norvaline Dehydrogenase, domain 2"/>
    <property type="match status" value="1"/>
</dbReference>
<keyword evidence="4" id="KW-1185">Reference proteome</keyword>
<accession>A0AA40DH22</accession>
<reference evidence="3" key="1">
    <citation type="submission" date="2023-06" db="EMBL/GenBank/DDBJ databases">
        <title>Genome-scale phylogeny and comparative genomics of the fungal order Sordariales.</title>
        <authorList>
            <consortium name="Lawrence Berkeley National Laboratory"/>
            <person name="Hensen N."/>
            <person name="Bonometti L."/>
            <person name="Westerberg I."/>
            <person name="Brannstrom I.O."/>
            <person name="Guillou S."/>
            <person name="Cros-Aarteil S."/>
            <person name="Calhoun S."/>
            <person name="Haridas S."/>
            <person name="Kuo A."/>
            <person name="Mondo S."/>
            <person name="Pangilinan J."/>
            <person name="Riley R."/>
            <person name="Labutti K."/>
            <person name="Andreopoulos B."/>
            <person name="Lipzen A."/>
            <person name="Chen C."/>
            <person name="Yanf M."/>
            <person name="Daum C."/>
            <person name="Ng V."/>
            <person name="Clum A."/>
            <person name="Steindorff A."/>
            <person name="Ohm R."/>
            <person name="Martin F."/>
            <person name="Silar P."/>
            <person name="Natvig D."/>
            <person name="Lalanne C."/>
            <person name="Gautier V."/>
            <person name="Ament-Velasquez S.L."/>
            <person name="Kruys A."/>
            <person name="Hutchinson M.I."/>
            <person name="Powell A.J."/>
            <person name="Barry K."/>
            <person name="Miller A.N."/>
            <person name="Grigoriev I.V."/>
            <person name="Debuchy R."/>
            <person name="Gladieux P."/>
            <person name="Thoren M.H."/>
            <person name="Johannesson H."/>
        </authorList>
    </citation>
    <scope>NUCLEOTIDE SEQUENCE</scope>
    <source>
        <strain evidence="3">CBS 307.81</strain>
    </source>
</reference>
<dbReference type="Gene3D" id="3.40.50.720">
    <property type="entry name" value="NAD(P)-binding Rossmann-like Domain"/>
    <property type="match status" value="1"/>
</dbReference>
<feature type="domain" description="Pyrroline-5-carboxylate reductase catalytic N-terminal" evidence="1">
    <location>
        <begin position="18"/>
        <end position="93"/>
    </location>
</feature>
<feature type="non-terminal residue" evidence="3">
    <location>
        <position position="327"/>
    </location>
</feature>